<dbReference type="Proteomes" id="UP000092154">
    <property type="component" value="Unassembled WGS sequence"/>
</dbReference>
<name>A0A1B7MU85_9AGAM</name>
<evidence type="ECO:0000313" key="2">
    <source>
        <dbReference type="Proteomes" id="UP000092154"/>
    </source>
</evidence>
<protein>
    <submittedName>
        <fullName evidence="1">Uncharacterized protein</fullName>
    </submittedName>
</protein>
<keyword evidence="2" id="KW-1185">Reference proteome</keyword>
<reference evidence="1 2" key="1">
    <citation type="submission" date="2016-06" db="EMBL/GenBank/DDBJ databases">
        <title>Comparative genomics of the ectomycorrhizal sister species Rhizopogon vinicolor and Rhizopogon vesiculosus (Basidiomycota: Boletales) reveals a divergence of the mating type B locus.</title>
        <authorList>
            <consortium name="DOE Joint Genome Institute"/>
            <person name="Mujic A.B."/>
            <person name="Kuo A."/>
            <person name="Tritt A."/>
            <person name="Lipzen A."/>
            <person name="Chen C."/>
            <person name="Johnson J."/>
            <person name="Sharma A."/>
            <person name="Barry K."/>
            <person name="Grigoriev I.V."/>
            <person name="Spatafora J.W."/>
        </authorList>
    </citation>
    <scope>NUCLEOTIDE SEQUENCE [LARGE SCALE GENOMIC DNA]</scope>
    <source>
        <strain evidence="1 2">AM-OR11-026</strain>
    </source>
</reference>
<proteinExistence type="predicted"/>
<gene>
    <name evidence="1" type="ORF">K503DRAFT_772829</name>
</gene>
<evidence type="ECO:0000313" key="1">
    <source>
        <dbReference type="EMBL" id="OAX36117.1"/>
    </source>
</evidence>
<sequence>VCVSYLLPLVVNSTITPQIPVTSRLHPIYSPSEGHNARTFTSHTSTTRRIICPCSYHIQNPPCKTVARSYQSCTTAHRRCSSCTRQKVGCSQITG</sequence>
<dbReference type="InParanoid" id="A0A1B7MU85"/>
<accession>A0A1B7MU85</accession>
<organism evidence="1 2">
    <name type="scientific">Rhizopogon vinicolor AM-OR11-026</name>
    <dbReference type="NCBI Taxonomy" id="1314800"/>
    <lineage>
        <taxon>Eukaryota</taxon>
        <taxon>Fungi</taxon>
        <taxon>Dikarya</taxon>
        <taxon>Basidiomycota</taxon>
        <taxon>Agaricomycotina</taxon>
        <taxon>Agaricomycetes</taxon>
        <taxon>Agaricomycetidae</taxon>
        <taxon>Boletales</taxon>
        <taxon>Suillineae</taxon>
        <taxon>Rhizopogonaceae</taxon>
        <taxon>Rhizopogon</taxon>
    </lineage>
</organism>
<dbReference type="AlphaFoldDB" id="A0A1B7MU85"/>
<dbReference type="EMBL" id="KV448441">
    <property type="protein sequence ID" value="OAX36117.1"/>
    <property type="molecule type" value="Genomic_DNA"/>
</dbReference>
<feature type="non-terminal residue" evidence="1">
    <location>
        <position position="1"/>
    </location>
</feature>